<evidence type="ECO:0000256" key="1">
    <source>
        <dbReference type="ARBA" id="ARBA00004123"/>
    </source>
</evidence>
<dbReference type="GO" id="GO:0008270">
    <property type="term" value="F:zinc ion binding"/>
    <property type="evidence" value="ECO:0007669"/>
    <property type="project" value="UniProtKB-KW"/>
</dbReference>
<comment type="caution">
    <text evidence="6">The sequence shown here is derived from an EMBL/GenBank/DDBJ whole genome shotgun (WGS) entry which is preliminary data.</text>
</comment>
<keyword evidence="4" id="KW-0862">Zinc</keyword>
<dbReference type="EMBL" id="LLXJ01013120">
    <property type="protein sequence ID" value="PKB91939.1"/>
    <property type="molecule type" value="Genomic_DNA"/>
</dbReference>
<keyword evidence="3" id="KW-0863">Zinc-finger</keyword>
<keyword evidence="2" id="KW-0479">Metal-binding</keyword>
<keyword evidence="5" id="KW-0539">Nucleus</keyword>
<dbReference type="Proteomes" id="UP000232722">
    <property type="component" value="Unassembled WGS sequence"/>
</dbReference>
<dbReference type="VEuPathDB" id="FungiDB:FUN_014435"/>
<reference evidence="6 7" key="2">
    <citation type="submission" date="2017-09" db="EMBL/GenBank/DDBJ databases">
        <title>Extensive intraspecific genome diversity in a model arbuscular mycorrhizal fungus.</title>
        <authorList>
            <person name="Chen E.C."/>
            <person name="Morin E."/>
            <person name="Beaudet D."/>
            <person name="Noel J."/>
            <person name="Ndikumana S."/>
            <person name="Charron P."/>
            <person name="St-Onge C."/>
            <person name="Giorgi J."/>
            <person name="Grigoriev I.V."/>
            <person name="Roux C."/>
            <person name="Martin F.M."/>
            <person name="Corradi N."/>
        </authorList>
    </citation>
    <scope>NUCLEOTIDE SEQUENCE [LARGE SCALE GENOMIC DNA]</scope>
    <source>
        <strain evidence="6 7">A5</strain>
    </source>
</reference>
<dbReference type="GO" id="GO:0005634">
    <property type="term" value="C:nucleus"/>
    <property type="evidence" value="ECO:0007669"/>
    <property type="project" value="UniProtKB-SubCell"/>
</dbReference>
<proteinExistence type="predicted"/>
<organism evidence="6 7">
    <name type="scientific">Rhizophagus irregularis</name>
    <dbReference type="NCBI Taxonomy" id="588596"/>
    <lineage>
        <taxon>Eukaryota</taxon>
        <taxon>Fungi</taxon>
        <taxon>Fungi incertae sedis</taxon>
        <taxon>Mucoromycota</taxon>
        <taxon>Glomeromycotina</taxon>
        <taxon>Glomeromycetes</taxon>
        <taxon>Glomerales</taxon>
        <taxon>Glomeraceae</taxon>
        <taxon>Rhizophagus</taxon>
    </lineage>
</organism>
<evidence type="ECO:0000256" key="3">
    <source>
        <dbReference type="ARBA" id="ARBA00022771"/>
    </source>
</evidence>
<dbReference type="AlphaFoldDB" id="A0A2N0NBP4"/>
<comment type="subcellular location">
    <subcellularLocation>
        <location evidence="1">Nucleus</location>
    </subcellularLocation>
</comment>
<dbReference type="SUPFAM" id="SSF140996">
    <property type="entry name" value="Hermes dimerisation domain"/>
    <property type="match status" value="1"/>
</dbReference>
<dbReference type="InterPro" id="IPR052035">
    <property type="entry name" value="ZnF_BED_domain_contain"/>
</dbReference>
<reference evidence="6 7" key="1">
    <citation type="submission" date="2016-04" db="EMBL/GenBank/DDBJ databases">
        <title>Genome analyses suggest a sexual origin of heterokaryosis in a supposedly ancient asexual fungus.</title>
        <authorList>
            <person name="Ropars J."/>
            <person name="Sedzielewska K."/>
            <person name="Noel J."/>
            <person name="Charron P."/>
            <person name="Farinelli L."/>
            <person name="Marton T."/>
            <person name="Kruger M."/>
            <person name="Pelin A."/>
            <person name="Brachmann A."/>
            <person name="Corradi N."/>
        </authorList>
    </citation>
    <scope>NUCLEOTIDE SEQUENCE [LARGE SCALE GENOMIC DNA]</scope>
    <source>
        <strain evidence="6 7">A5</strain>
    </source>
</reference>
<evidence type="ECO:0000313" key="6">
    <source>
        <dbReference type="EMBL" id="PKB91939.1"/>
    </source>
</evidence>
<evidence type="ECO:0000256" key="2">
    <source>
        <dbReference type="ARBA" id="ARBA00022723"/>
    </source>
</evidence>
<accession>A0A2N0NBP4</accession>
<evidence type="ECO:0000313" key="7">
    <source>
        <dbReference type="Proteomes" id="UP000232722"/>
    </source>
</evidence>
<dbReference type="PANTHER" id="PTHR46481:SF10">
    <property type="entry name" value="ZINC FINGER BED DOMAIN-CONTAINING PROTEIN 39"/>
    <property type="match status" value="1"/>
</dbReference>
<dbReference type="VEuPathDB" id="FungiDB:RhiirFUN_002951"/>
<protein>
    <submittedName>
        <fullName evidence="6">Uncharacterized protein</fullName>
    </submittedName>
</protein>
<evidence type="ECO:0000256" key="4">
    <source>
        <dbReference type="ARBA" id="ARBA00022833"/>
    </source>
</evidence>
<dbReference type="PANTHER" id="PTHR46481">
    <property type="entry name" value="ZINC FINGER BED DOMAIN-CONTAINING PROTEIN 4"/>
    <property type="match status" value="1"/>
</dbReference>
<gene>
    <name evidence="6" type="ORF">RhiirA5_446862</name>
</gene>
<name>A0A2N0NBP4_9GLOM</name>
<evidence type="ECO:0000256" key="5">
    <source>
        <dbReference type="ARBA" id="ARBA00023242"/>
    </source>
</evidence>
<sequence length="88" mass="10496">MDKIDPSTKKQADFMKNNEIFREKLAIWITIDDQPFTITECQEFKELFKVCNKKAKLPSADTVQRDVLKLYNKYRIDIKHMLQVSSHF</sequence>